<dbReference type="EMBL" id="BART01017199">
    <property type="protein sequence ID" value="GAG75549.1"/>
    <property type="molecule type" value="Genomic_DNA"/>
</dbReference>
<organism evidence="1">
    <name type="scientific">marine sediment metagenome</name>
    <dbReference type="NCBI Taxonomy" id="412755"/>
    <lineage>
        <taxon>unclassified sequences</taxon>
        <taxon>metagenomes</taxon>
        <taxon>ecological metagenomes</taxon>
    </lineage>
</organism>
<protein>
    <submittedName>
        <fullName evidence="1">Uncharacterized protein</fullName>
    </submittedName>
</protein>
<dbReference type="AlphaFoldDB" id="X1A1B3"/>
<name>X1A1B3_9ZZZZ</name>
<comment type="caution">
    <text evidence="1">The sequence shown here is derived from an EMBL/GenBank/DDBJ whole genome shotgun (WGS) entry which is preliminary data.</text>
</comment>
<accession>X1A1B3</accession>
<sequence>MKSSGEGNEPFWIKELSLHFNSGKQYMPTAEDKKFIYNLFLEYQIEGIKPKEAIEKAKKVLMSFKKQ</sequence>
<gene>
    <name evidence="1" type="ORF">S01H4_32812</name>
</gene>
<evidence type="ECO:0000313" key="1">
    <source>
        <dbReference type="EMBL" id="GAG75549.1"/>
    </source>
</evidence>
<proteinExistence type="predicted"/>
<reference evidence="1" key="1">
    <citation type="journal article" date="2014" name="Front. Microbiol.">
        <title>High frequency of phylogenetically diverse reductive dehalogenase-homologous genes in deep subseafloor sedimentary metagenomes.</title>
        <authorList>
            <person name="Kawai M."/>
            <person name="Futagami T."/>
            <person name="Toyoda A."/>
            <person name="Takaki Y."/>
            <person name="Nishi S."/>
            <person name="Hori S."/>
            <person name="Arai W."/>
            <person name="Tsubouchi T."/>
            <person name="Morono Y."/>
            <person name="Uchiyama I."/>
            <person name="Ito T."/>
            <person name="Fujiyama A."/>
            <person name="Inagaki F."/>
            <person name="Takami H."/>
        </authorList>
    </citation>
    <scope>NUCLEOTIDE SEQUENCE</scope>
    <source>
        <strain evidence="1">Expedition CK06-06</strain>
    </source>
</reference>